<dbReference type="SUPFAM" id="SSF56281">
    <property type="entry name" value="Metallo-hydrolase/oxidoreductase"/>
    <property type="match status" value="1"/>
</dbReference>
<keyword evidence="3" id="KW-1185">Reference proteome</keyword>
<comment type="caution">
    <text evidence="2">The sequence shown here is derived from an EMBL/GenBank/DDBJ whole genome shotgun (WGS) entry which is preliminary data.</text>
</comment>
<dbReference type="EMBL" id="JACHGF010000010">
    <property type="protein sequence ID" value="MBB5286662.1"/>
    <property type="molecule type" value="Genomic_DNA"/>
</dbReference>
<dbReference type="InterPro" id="IPR001279">
    <property type="entry name" value="Metallo-B-lactamas"/>
</dbReference>
<dbReference type="RefSeq" id="WP_184178020.1">
    <property type="nucleotide sequence ID" value="NZ_JACHGF010000010.1"/>
</dbReference>
<dbReference type="PANTHER" id="PTHR30619">
    <property type="entry name" value="DNA INTERNALIZATION/COMPETENCE PROTEIN COMEC/REC2"/>
    <property type="match status" value="1"/>
</dbReference>
<keyword evidence="2" id="KW-0378">Hydrolase</keyword>
<name>A0A840TYH1_9BACT</name>
<dbReference type="AlphaFoldDB" id="A0A840TYH1"/>
<dbReference type="Proteomes" id="UP000557307">
    <property type="component" value="Unassembled WGS sequence"/>
</dbReference>
<proteinExistence type="predicted"/>
<reference evidence="2 3" key="1">
    <citation type="submission" date="2020-08" db="EMBL/GenBank/DDBJ databases">
        <title>Genomic Encyclopedia of Type Strains, Phase IV (KMG-IV): sequencing the most valuable type-strain genomes for metagenomic binning, comparative biology and taxonomic classification.</title>
        <authorList>
            <person name="Goeker M."/>
        </authorList>
    </citation>
    <scope>NUCLEOTIDE SEQUENCE [LARGE SCALE GENOMIC DNA]</scope>
    <source>
        <strain evidence="2 3">DSM 105074</strain>
    </source>
</reference>
<evidence type="ECO:0000313" key="2">
    <source>
        <dbReference type="EMBL" id="MBB5286662.1"/>
    </source>
</evidence>
<dbReference type="InterPro" id="IPR036866">
    <property type="entry name" value="RibonucZ/Hydroxyglut_hydro"/>
</dbReference>
<dbReference type="Gene3D" id="3.60.15.10">
    <property type="entry name" value="Ribonuclease Z/Hydroxyacylglutathione hydrolase-like"/>
    <property type="match status" value="1"/>
</dbReference>
<sequence length="362" mass="40438">MRVRFYQVECGDAASISYEGDDGNVHYLFLDAGYERTYRDILADEVKTIGAAGGQIDIWVISHIHDDHIGGIIAYLKAIEKGEAEDIVSKWWYNHPHVQVKNAGLRKCINAISEAKSFAKGEQLTSYLVRTGHLPQMDMVQLHTTTGPAGLKVTVLSPTARALQQLREKYRNTSLRALDYHELTAISEPTASKASDYHQKVDSFVLDAFTEDTSIENGSSIAVLIEQEKKKVLWLADALPSTIMDALRDLGYSADHPLEVDLVKVSHHGSCGNNSSALYSLIRCNTYVFCASGDNKHQLPTKECLVRILKNQHRPEHSEYAFLFTHDNATLRSIFDVDGSAIFKSLRFKMSFSASKCLEVHC</sequence>
<dbReference type="InterPro" id="IPR052159">
    <property type="entry name" value="Competence_DNA_uptake"/>
</dbReference>
<feature type="domain" description="Metallo-beta-lactamase" evidence="1">
    <location>
        <begin position="30"/>
        <end position="80"/>
    </location>
</feature>
<evidence type="ECO:0000259" key="1">
    <source>
        <dbReference type="Pfam" id="PF00753"/>
    </source>
</evidence>
<dbReference type="PANTHER" id="PTHR30619:SF1">
    <property type="entry name" value="RECOMBINATION PROTEIN 2"/>
    <property type="match status" value="1"/>
</dbReference>
<dbReference type="Pfam" id="PF00753">
    <property type="entry name" value="Lactamase_B"/>
    <property type="match status" value="1"/>
</dbReference>
<organism evidence="2 3">
    <name type="scientific">Rhabdobacter roseus</name>
    <dbReference type="NCBI Taxonomy" id="1655419"/>
    <lineage>
        <taxon>Bacteria</taxon>
        <taxon>Pseudomonadati</taxon>
        <taxon>Bacteroidota</taxon>
        <taxon>Cytophagia</taxon>
        <taxon>Cytophagales</taxon>
        <taxon>Cytophagaceae</taxon>
        <taxon>Rhabdobacter</taxon>
    </lineage>
</organism>
<dbReference type="GO" id="GO:0016787">
    <property type="term" value="F:hydrolase activity"/>
    <property type="evidence" value="ECO:0007669"/>
    <property type="project" value="UniProtKB-KW"/>
</dbReference>
<gene>
    <name evidence="2" type="ORF">HNQ92_004823</name>
</gene>
<evidence type="ECO:0000313" key="3">
    <source>
        <dbReference type="Proteomes" id="UP000557307"/>
    </source>
</evidence>
<accession>A0A840TYH1</accession>
<protein>
    <submittedName>
        <fullName evidence="2">Metal-dependent hydrolase (Beta-lactamase superfamily II)</fullName>
    </submittedName>
</protein>